<comment type="cofactor">
    <cofactor evidence="5">
        <name>Mg(2+)</name>
        <dbReference type="ChEBI" id="CHEBI:18420"/>
    </cofactor>
</comment>
<evidence type="ECO:0000256" key="4">
    <source>
        <dbReference type="ARBA" id="ARBA00022801"/>
    </source>
</evidence>
<dbReference type="HAMAP" id="MF_00265">
    <property type="entry name" value="VapC_Nob1"/>
    <property type="match status" value="1"/>
</dbReference>
<keyword evidence="1 5" id="KW-1277">Toxin-antitoxin system</keyword>
<comment type="caution">
    <text evidence="7">The sequence shown here is derived from an EMBL/GenBank/DDBJ whole genome shotgun (WGS) entry which is preliminary data.</text>
</comment>
<reference evidence="7 8" key="1">
    <citation type="journal article" date="2022" name="Syst. Appl. Microbiol.">
        <title>Natronocalculus amylovorans gen. nov., sp. nov., and Natranaeroarchaeum aerophilus sp. nov., dominant culturable amylolytic natronoarchaea from hypersaline soda lakes in southwestern Siberia.</title>
        <authorList>
            <person name="Sorokin D.Y."/>
            <person name="Elcheninov A.G."/>
            <person name="Khizhniak T.V."/>
            <person name="Koenen M."/>
            <person name="Bale N.J."/>
            <person name="Damste J.S.S."/>
            <person name="Kublanov I.V."/>
        </authorList>
    </citation>
    <scope>NUCLEOTIDE SEQUENCE [LARGE SCALE GENOMIC DNA]</scope>
    <source>
        <strain evidence="7 8">AArc-St1-1</strain>
    </source>
</reference>
<gene>
    <name evidence="5" type="primary">vapC</name>
    <name evidence="7" type="ORF">AArcSt11_00305</name>
</gene>
<feature type="binding site" evidence="5">
    <location>
        <position position="5"/>
    </location>
    <ligand>
        <name>Mg(2+)</name>
        <dbReference type="ChEBI" id="CHEBI:18420"/>
    </ligand>
</feature>
<comment type="function">
    <text evidence="5">Toxic component of a toxin-antitoxin (TA) system. An RNase.</text>
</comment>
<evidence type="ECO:0000313" key="7">
    <source>
        <dbReference type="EMBL" id="MCL9812092.1"/>
    </source>
</evidence>
<dbReference type="Gene3D" id="3.40.50.1010">
    <property type="entry name" value="5'-nuclease"/>
    <property type="match status" value="1"/>
</dbReference>
<feature type="binding site" evidence="5">
    <location>
        <position position="102"/>
    </location>
    <ligand>
        <name>Mg(2+)</name>
        <dbReference type="ChEBI" id="CHEBI:18420"/>
    </ligand>
</feature>
<dbReference type="GO" id="GO:0016787">
    <property type="term" value="F:hydrolase activity"/>
    <property type="evidence" value="ECO:0007669"/>
    <property type="project" value="UniProtKB-KW"/>
</dbReference>
<dbReference type="RefSeq" id="WP_250593627.1">
    <property type="nucleotide sequence ID" value="NZ_JAKRVY010000001.1"/>
</dbReference>
<dbReference type="InterPro" id="IPR022907">
    <property type="entry name" value="VapC_family"/>
</dbReference>
<keyword evidence="3 5" id="KW-0479">Metal-binding</keyword>
<dbReference type="GO" id="GO:0090729">
    <property type="term" value="F:toxin activity"/>
    <property type="evidence" value="ECO:0007669"/>
    <property type="project" value="UniProtKB-KW"/>
</dbReference>
<keyword evidence="5" id="KW-0460">Magnesium</keyword>
<protein>
    <recommendedName>
        <fullName evidence="5">Ribonuclease VapC</fullName>
        <shortName evidence="5">RNase VapC</shortName>
        <ecNumber evidence="5">3.1.-.-</ecNumber>
    </recommendedName>
    <alternativeName>
        <fullName evidence="5">Putative toxin VapC</fullName>
    </alternativeName>
</protein>
<dbReference type="GO" id="GO:0004540">
    <property type="term" value="F:RNA nuclease activity"/>
    <property type="evidence" value="ECO:0007669"/>
    <property type="project" value="InterPro"/>
</dbReference>
<evidence type="ECO:0000313" key="8">
    <source>
        <dbReference type="Proteomes" id="UP001202674"/>
    </source>
</evidence>
<dbReference type="EC" id="3.1.-.-" evidence="5"/>
<evidence type="ECO:0000256" key="3">
    <source>
        <dbReference type="ARBA" id="ARBA00022723"/>
    </source>
</evidence>
<dbReference type="SUPFAM" id="SSF88723">
    <property type="entry name" value="PIN domain-like"/>
    <property type="match status" value="1"/>
</dbReference>
<dbReference type="AlphaFoldDB" id="A0AAE3FLE2"/>
<evidence type="ECO:0000256" key="1">
    <source>
        <dbReference type="ARBA" id="ARBA00022649"/>
    </source>
</evidence>
<sequence>MIYLDSWVWLEFGFRDDQWELAADAIDEARRAGGAFSTIGLTEVDYILTRETDPETADFVTSAIEDFEAIHVVPVSTEIAIYASELRSKYYERRERELSYADAIHLATASVLDCDRLYTGDSDFQDLDEVDTIVHWPRKSER</sequence>
<keyword evidence="5" id="KW-0800">Toxin</keyword>
<keyword evidence="4 5" id="KW-0378">Hydrolase</keyword>
<dbReference type="InterPro" id="IPR029060">
    <property type="entry name" value="PIN-like_dom_sf"/>
</dbReference>
<dbReference type="Pfam" id="PF01850">
    <property type="entry name" value="PIN"/>
    <property type="match status" value="1"/>
</dbReference>
<evidence type="ECO:0000259" key="6">
    <source>
        <dbReference type="Pfam" id="PF01850"/>
    </source>
</evidence>
<dbReference type="Proteomes" id="UP001202674">
    <property type="component" value="Unassembled WGS sequence"/>
</dbReference>
<evidence type="ECO:0000256" key="2">
    <source>
        <dbReference type="ARBA" id="ARBA00022722"/>
    </source>
</evidence>
<organism evidence="7 8">
    <name type="scientific">Natranaeroarchaeum aerophilus</name>
    <dbReference type="NCBI Taxonomy" id="2917711"/>
    <lineage>
        <taxon>Archaea</taxon>
        <taxon>Methanobacteriati</taxon>
        <taxon>Methanobacteriota</taxon>
        <taxon>Stenosarchaea group</taxon>
        <taxon>Halobacteria</taxon>
        <taxon>Halobacteriales</taxon>
        <taxon>Natronoarchaeaceae</taxon>
        <taxon>Natranaeroarchaeum</taxon>
    </lineage>
</organism>
<dbReference type="EMBL" id="JAKRVY010000001">
    <property type="protein sequence ID" value="MCL9812092.1"/>
    <property type="molecule type" value="Genomic_DNA"/>
</dbReference>
<keyword evidence="8" id="KW-1185">Reference proteome</keyword>
<accession>A0AAE3FLE2</accession>
<keyword evidence="2 5" id="KW-0540">Nuclease</keyword>
<proteinExistence type="inferred from homology"/>
<feature type="domain" description="PIN" evidence="6">
    <location>
        <begin position="2"/>
        <end position="129"/>
    </location>
</feature>
<dbReference type="GO" id="GO:0000287">
    <property type="term" value="F:magnesium ion binding"/>
    <property type="evidence" value="ECO:0007669"/>
    <property type="project" value="UniProtKB-UniRule"/>
</dbReference>
<name>A0AAE3FLE2_9EURY</name>
<dbReference type="InterPro" id="IPR002716">
    <property type="entry name" value="PIN_dom"/>
</dbReference>
<evidence type="ECO:0000256" key="5">
    <source>
        <dbReference type="HAMAP-Rule" id="MF_00265"/>
    </source>
</evidence>
<comment type="similarity">
    <text evidence="5">Belongs to the PINc/VapC protein family.</text>
</comment>